<gene>
    <name evidence="1" type="ORF">IHE45_15G094900</name>
</gene>
<dbReference type="Proteomes" id="UP000827976">
    <property type="component" value="Chromosome 15"/>
</dbReference>
<evidence type="ECO:0000313" key="2">
    <source>
        <dbReference type="Proteomes" id="UP000827976"/>
    </source>
</evidence>
<accession>A0ACB7UN69</accession>
<reference evidence="2" key="1">
    <citation type="journal article" date="2022" name="Nat. Commun.">
        <title>Chromosome evolution and the genetic basis of agronomically important traits in greater yam.</title>
        <authorList>
            <person name="Bredeson J.V."/>
            <person name="Lyons J.B."/>
            <person name="Oniyinde I.O."/>
            <person name="Okereke N.R."/>
            <person name="Kolade O."/>
            <person name="Nnabue I."/>
            <person name="Nwadili C.O."/>
            <person name="Hribova E."/>
            <person name="Parker M."/>
            <person name="Nwogha J."/>
            <person name="Shu S."/>
            <person name="Carlson J."/>
            <person name="Kariba R."/>
            <person name="Muthemba S."/>
            <person name="Knop K."/>
            <person name="Barton G.J."/>
            <person name="Sherwood A.V."/>
            <person name="Lopez-Montes A."/>
            <person name="Asiedu R."/>
            <person name="Jamnadass R."/>
            <person name="Muchugi A."/>
            <person name="Goodstein D."/>
            <person name="Egesi C.N."/>
            <person name="Featherston J."/>
            <person name="Asfaw A."/>
            <person name="Simpson G.G."/>
            <person name="Dolezel J."/>
            <person name="Hendre P.S."/>
            <person name="Van Deynze A."/>
            <person name="Kumar P.L."/>
            <person name="Obidiegwu J.E."/>
            <person name="Bhattacharjee R."/>
            <person name="Rokhsar D.S."/>
        </authorList>
    </citation>
    <scope>NUCLEOTIDE SEQUENCE [LARGE SCALE GENOMIC DNA]</scope>
    <source>
        <strain evidence="2">cv. TDa95/00328</strain>
    </source>
</reference>
<name>A0ACB7UN69_DIOAL</name>
<evidence type="ECO:0000313" key="1">
    <source>
        <dbReference type="EMBL" id="KAH7661904.1"/>
    </source>
</evidence>
<dbReference type="EMBL" id="CM037025">
    <property type="protein sequence ID" value="KAH7661904.1"/>
    <property type="molecule type" value="Genomic_DNA"/>
</dbReference>
<proteinExistence type="predicted"/>
<organism evidence="1 2">
    <name type="scientific">Dioscorea alata</name>
    <name type="common">Purple yam</name>
    <dbReference type="NCBI Taxonomy" id="55571"/>
    <lineage>
        <taxon>Eukaryota</taxon>
        <taxon>Viridiplantae</taxon>
        <taxon>Streptophyta</taxon>
        <taxon>Embryophyta</taxon>
        <taxon>Tracheophyta</taxon>
        <taxon>Spermatophyta</taxon>
        <taxon>Magnoliopsida</taxon>
        <taxon>Liliopsida</taxon>
        <taxon>Dioscoreales</taxon>
        <taxon>Dioscoreaceae</taxon>
        <taxon>Dioscorea</taxon>
    </lineage>
</organism>
<protein>
    <submittedName>
        <fullName evidence="1">TPR-like protein</fullName>
    </submittedName>
</protein>
<keyword evidence="2" id="KW-1185">Reference proteome</keyword>
<sequence length="472" mass="53835">MEDGVETMMKLDRWGYPIRTASDACIAAINAYYEQLLVFGRNRAVILDATRHDPTCALANVLAAHFLASQDFAKAASFLSAAASPIEGASSYEKAVFRALSCLVGDGKDEYVALDRHFELLKEYPKDLASLKRAQGLCFYMGRPDLSLNLVEQVMPHNQDQDYVYGMLAFPLLELGRMNEAEMAARKGFEINKNDPWSQHCLCHVLQYECHFKEAVSFMESCSSSWKSCSSFMYTHNWWHVALCYLEGHAPLGKVLEVYDNHIWKELERSDAVPAEVYLNALGLFLRIYVRGYMESVEDRFTSLATAFKNEAVWHLEWLLDLLGLWALASSKNTHKANELLMSMKSRFHSMGKKKQHTMRKGILLAEAIYEYGSGNYQKVFDILGPDFQAIEFRVVGASEEQIDVFNEVWYDVLLKIGCVSKAITEIEKQIKKKGESLFLWRMLEKAYIFEGKDYAHFAGEKAKSLETAYFP</sequence>
<comment type="caution">
    <text evidence="1">The sequence shown here is derived from an EMBL/GenBank/DDBJ whole genome shotgun (WGS) entry which is preliminary data.</text>
</comment>